<keyword evidence="2 7" id="KW-0698">rRNA processing</keyword>
<evidence type="ECO:0000256" key="4">
    <source>
        <dbReference type="ARBA" id="ARBA00022694"/>
    </source>
</evidence>
<evidence type="ECO:0000256" key="3">
    <source>
        <dbReference type="ARBA" id="ARBA00022555"/>
    </source>
</evidence>
<dbReference type="InterPro" id="IPR050080">
    <property type="entry name" value="RNase_PH"/>
</dbReference>
<organism evidence="10 11">
    <name type="scientific">Fannyhessea vaginae DSM 15829</name>
    <dbReference type="NCBI Taxonomy" id="525256"/>
    <lineage>
        <taxon>Bacteria</taxon>
        <taxon>Bacillati</taxon>
        <taxon>Actinomycetota</taxon>
        <taxon>Coriobacteriia</taxon>
        <taxon>Coriobacteriales</taxon>
        <taxon>Atopobiaceae</taxon>
        <taxon>Fannyhessea</taxon>
    </lineage>
</organism>
<keyword evidence="4 7" id="KW-0819">tRNA processing</keyword>
<dbReference type="PANTHER" id="PTHR11953">
    <property type="entry name" value="EXOSOME COMPLEX COMPONENT"/>
    <property type="match status" value="1"/>
</dbReference>
<dbReference type="SUPFAM" id="SSF55666">
    <property type="entry name" value="Ribonuclease PH domain 2-like"/>
    <property type="match status" value="1"/>
</dbReference>
<evidence type="ECO:0000313" key="11">
    <source>
        <dbReference type="Proteomes" id="UP000005947"/>
    </source>
</evidence>
<dbReference type="InterPro" id="IPR002381">
    <property type="entry name" value="RNase_PH_bac-type"/>
</dbReference>
<dbReference type="GO" id="GO:0008033">
    <property type="term" value="P:tRNA processing"/>
    <property type="evidence" value="ECO:0007669"/>
    <property type="project" value="UniProtKB-UniRule"/>
</dbReference>
<comment type="similarity">
    <text evidence="1 7">Belongs to the RNase PH family.</text>
</comment>
<dbReference type="GO" id="GO:0000049">
    <property type="term" value="F:tRNA binding"/>
    <property type="evidence" value="ECO:0007669"/>
    <property type="project" value="UniProtKB-UniRule"/>
</dbReference>
<dbReference type="OrthoDB" id="9802265at2"/>
<dbReference type="GO" id="GO:0016075">
    <property type="term" value="P:rRNA catabolic process"/>
    <property type="evidence" value="ECO:0007669"/>
    <property type="project" value="UniProtKB-UniRule"/>
</dbReference>
<feature type="binding site" evidence="7">
    <location>
        <position position="120"/>
    </location>
    <ligand>
        <name>phosphate</name>
        <dbReference type="ChEBI" id="CHEBI:43474"/>
        <note>substrate</note>
    </ligand>
</feature>
<dbReference type="Gene3D" id="3.30.230.70">
    <property type="entry name" value="GHMP Kinase, N-terminal domain"/>
    <property type="match status" value="1"/>
</dbReference>
<dbReference type="GO" id="GO:0009022">
    <property type="term" value="F:tRNA nucleotidyltransferase activity"/>
    <property type="evidence" value="ECO:0007669"/>
    <property type="project" value="UniProtKB-UniRule"/>
</dbReference>
<dbReference type="GO" id="GO:0000175">
    <property type="term" value="F:3'-5'-RNA exonuclease activity"/>
    <property type="evidence" value="ECO:0007669"/>
    <property type="project" value="UniProtKB-UniRule"/>
</dbReference>
<dbReference type="Pfam" id="PF01138">
    <property type="entry name" value="RNase_PH"/>
    <property type="match status" value="1"/>
</dbReference>
<comment type="caution">
    <text evidence="10">The sequence shown here is derived from an EMBL/GenBank/DDBJ whole genome shotgun (WGS) entry which is preliminary data.</text>
</comment>
<gene>
    <name evidence="7 10" type="primary">rph</name>
    <name evidence="10" type="ORF">HMPREF0091_11128</name>
</gene>
<comment type="catalytic activity">
    <reaction evidence="7">
        <text>tRNA(n+1) + phosphate = tRNA(n) + a ribonucleoside 5'-diphosphate</text>
        <dbReference type="Rhea" id="RHEA:10628"/>
        <dbReference type="Rhea" id="RHEA-COMP:17343"/>
        <dbReference type="Rhea" id="RHEA-COMP:17344"/>
        <dbReference type="ChEBI" id="CHEBI:43474"/>
        <dbReference type="ChEBI" id="CHEBI:57930"/>
        <dbReference type="ChEBI" id="CHEBI:173114"/>
        <dbReference type="EC" id="2.7.7.56"/>
    </reaction>
</comment>
<feature type="domain" description="Exoribonuclease phosphorolytic" evidence="9">
    <location>
        <begin position="192"/>
        <end position="254"/>
    </location>
</feature>
<proteinExistence type="inferred from homology"/>
<dbReference type="InterPro" id="IPR001247">
    <property type="entry name" value="ExoRNase_PH_dom1"/>
</dbReference>
<dbReference type="RefSeq" id="WP_006303338.1">
    <property type="nucleotide sequence ID" value="NZ_ACGK02000004.1"/>
</dbReference>
<dbReference type="EMBL" id="ACGK02000004">
    <property type="protein sequence ID" value="EGF22802.1"/>
    <property type="molecule type" value="Genomic_DNA"/>
</dbReference>
<protein>
    <recommendedName>
        <fullName evidence="7">Ribonuclease PH</fullName>
        <shortName evidence="7">RNase PH</shortName>
        <ecNumber evidence="7">2.7.7.56</ecNumber>
    </recommendedName>
    <alternativeName>
        <fullName evidence="7">tRNA nucleotidyltransferase</fullName>
    </alternativeName>
</protein>
<evidence type="ECO:0000256" key="6">
    <source>
        <dbReference type="ARBA" id="ARBA00022884"/>
    </source>
</evidence>
<dbReference type="InterPro" id="IPR036345">
    <property type="entry name" value="ExoRNase_PH_dom2_sf"/>
</dbReference>
<dbReference type="NCBIfam" id="TIGR01966">
    <property type="entry name" value="RNasePH"/>
    <property type="match status" value="1"/>
</dbReference>
<reference evidence="10 11" key="1">
    <citation type="submission" date="2011-02" db="EMBL/GenBank/DDBJ databases">
        <authorList>
            <person name="Muzny D."/>
            <person name="Qin X."/>
            <person name="Buhay C."/>
            <person name="Dugan-Rocha S."/>
            <person name="Ding Y."/>
            <person name="Chen G."/>
            <person name="Hawes A."/>
            <person name="Holder M."/>
            <person name="Jhangiani S."/>
            <person name="Johnson A."/>
            <person name="Khan Z."/>
            <person name="Li Z."/>
            <person name="Liu W."/>
            <person name="Liu X."/>
            <person name="Perez L."/>
            <person name="Shen H."/>
            <person name="Wang Q."/>
            <person name="Watt J."/>
            <person name="Xi L."/>
            <person name="Xin Y."/>
            <person name="Zhou J."/>
            <person name="Deng J."/>
            <person name="Jiang H."/>
            <person name="Liu Y."/>
            <person name="Qu J."/>
            <person name="Song X.-Z."/>
            <person name="Zhang L."/>
            <person name="Villasana D."/>
            <person name="Johnson A."/>
            <person name="Liu J."/>
            <person name="Liyanage D."/>
            <person name="Lorensuhewa L."/>
            <person name="Robinson T."/>
            <person name="Song A."/>
            <person name="Song B.-B."/>
            <person name="Dinh H."/>
            <person name="Thornton R."/>
            <person name="Coyle M."/>
            <person name="Francisco L."/>
            <person name="Jackson L."/>
            <person name="Javaid M."/>
            <person name="Korchina V."/>
            <person name="Kovar C."/>
            <person name="Mata R."/>
            <person name="Mathew T."/>
            <person name="Ngo R."/>
            <person name="Nguyen L."/>
            <person name="Nguyen N."/>
            <person name="Okwuonu G."/>
            <person name="Ongeri F."/>
            <person name="Pham C."/>
            <person name="Simmons D."/>
            <person name="Wilczek-Boney K."/>
            <person name="Hale W."/>
            <person name="Jakkamsetti A."/>
            <person name="Pham P."/>
            <person name="Ruth R."/>
            <person name="San Lucas F."/>
            <person name="Warren J."/>
            <person name="Zhang J."/>
            <person name="Zhao Z."/>
            <person name="Zhou C."/>
            <person name="Zhu D."/>
            <person name="Lee S."/>
            <person name="Bess C."/>
            <person name="Blankenburg K."/>
            <person name="Forbes L."/>
            <person name="Fu Q."/>
            <person name="Gubbala S."/>
            <person name="Hirani K."/>
            <person name="Jayaseelan J.C."/>
            <person name="Lara F."/>
            <person name="Munidasa M."/>
            <person name="Palculict T."/>
            <person name="Patil S."/>
            <person name="Pu L.-L."/>
            <person name="Saada N."/>
            <person name="Tang L."/>
            <person name="Weissenberger G."/>
            <person name="Zhu Y."/>
            <person name="Hemphill L."/>
            <person name="Shang Y."/>
            <person name="Youmans B."/>
            <person name="Ayvaz T."/>
            <person name="Ross M."/>
            <person name="Santibanez J."/>
            <person name="Aqrawi P."/>
            <person name="Gross S."/>
            <person name="Joshi V."/>
            <person name="Fowler G."/>
            <person name="Nazareth L."/>
            <person name="Reid J."/>
            <person name="Worley K."/>
            <person name="Petrosino J."/>
            <person name="Highlander S."/>
            <person name="Gibbs R."/>
        </authorList>
    </citation>
    <scope>NUCLEOTIDE SEQUENCE [LARGE SCALE GENOMIC DNA]</scope>
    <source>
        <strain evidence="10 11">DSM 15829</strain>
    </source>
</reference>
<feature type="binding site" evidence="7">
    <location>
        <begin position="158"/>
        <end position="160"/>
    </location>
    <ligand>
        <name>phosphate</name>
        <dbReference type="ChEBI" id="CHEBI:43474"/>
        <note>substrate</note>
    </ligand>
</feature>
<name>F1T6S7_9ACTN</name>
<dbReference type="GO" id="GO:0031125">
    <property type="term" value="P:rRNA 3'-end processing"/>
    <property type="evidence" value="ECO:0007669"/>
    <property type="project" value="UniProtKB-ARBA"/>
</dbReference>
<evidence type="ECO:0000313" key="10">
    <source>
        <dbReference type="EMBL" id="EGF22802.1"/>
    </source>
</evidence>
<dbReference type="SUPFAM" id="SSF54211">
    <property type="entry name" value="Ribosomal protein S5 domain 2-like"/>
    <property type="match status" value="1"/>
</dbReference>
<comment type="function">
    <text evidence="7">Phosphorolytic 3'-5' exoribonuclease that plays an important role in tRNA 3'-end maturation. Removes nucleotide residues following the 3'-CCA terminus of tRNAs; can also add nucleotides to the ends of RNA molecules by using nucleoside diphosphates as substrates, but this may not be physiologically important. Probably plays a role in initiation of 16S rRNA degradation (leading to ribosome degradation) during starvation.</text>
</comment>
<dbReference type="Proteomes" id="UP000005947">
    <property type="component" value="Unassembled WGS sequence"/>
</dbReference>
<evidence type="ECO:0000256" key="2">
    <source>
        <dbReference type="ARBA" id="ARBA00022552"/>
    </source>
</evidence>
<dbReference type="PROSITE" id="PS01277">
    <property type="entry name" value="RIBONUCLEASE_PH"/>
    <property type="match status" value="1"/>
</dbReference>
<dbReference type="HAMAP" id="MF_00564">
    <property type="entry name" value="RNase_PH"/>
    <property type="match status" value="1"/>
</dbReference>
<dbReference type="eggNOG" id="COG0689">
    <property type="taxonomic scope" value="Bacteria"/>
</dbReference>
<dbReference type="GeneID" id="93210771"/>
<keyword evidence="3 7" id="KW-0820">tRNA-binding</keyword>
<accession>F1T6S7</accession>
<keyword evidence="7 10" id="KW-0808">Transferase</keyword>
<dbReference type="Pfam" id="PF03725">
    <property type="entry name" value="RNase_PH_C"/>
    <property type="match status" value="1"/>
</dbReference>
<keyword evidence="6" id="KW-0694">RNA-binding</keyword>
<evidence type="ECO:0000259" key="8">
    <source>
        <dbReference type="Pfam" id="PF01138"/>
    </source>
</evidence>
<comment type="subunit">
    <text evidence="7">Homohexameric ring arranged as a trimer of dimers.</text>
</comment>
<evidence type="ECO:0000256" key="7">
    <source>
        <dbReference type="HAMAP-Rule" id="MF_00564"/>
    </source>
</evidence>
<dbReference type="EC" id="2.7.7.56" evidence="7"/>
<keyword evidence="11" id="KW-1185">Reference proteome</keyword>
<dbReference type="PANTHER" id="PTHR11953:SF0">
    <property type="entry name" value="EXOSOME COMPLEX COMPONENT RRP41"/>
    <property type="match status" value="1"/>
</dbReference>
<dbReference type="InterPro" id="IPR018336">
    <property type="entry name" value="RNase_PH_CS"/>
</dbReference>
<evidence type="ECO:0000256" key="1">
    <source>
        <dbReference type="ARBA" id="ARBA00006678"/>
    </source>
</evidence>
<dbReference type="InterPro" id="IPR027408">
    <property type="entry name" value="PNPase/RNase_PH_dom_sf"/>
</dbReference>
<sequence length="272" mass="29697">MNTKDSLTSPLPEGKSLAVCDQTRVQTISQKSNSVHARSYGRSAFEARPCTLERQVMKYADGSCLITCGDTRVLCSATVEDTLPTWRKLSHLGWVSAEYAMLPASAKRRTPREYKGRKGRSMEIERLIGRSLRSVVDFSKLGEHTITIDCDVLQADGGTRTASIVGAWVALHDACRKMVEADKIARCPLTGQVAAISMGIVHGELLVDLDYPEDSNADVDLNVVMRDDGGLVEIQGTGERATLSRHDLNALLDASEPALTKLFALQKSVTNF</sequence>
<dbReference type="InterPro" id="IPR020568">
    <property type="entry name" value="Ribosomal_Su5_D2-typ_SF"/>
</dbReference>
<feature type="domain" description="Exoribonuclease phosphorolytic" evidence="8">
    <location>
        <begin position="46"/>
        <end position="174"/>
    </location>
</feature>
<evidence type="ECO:0000256" key="5">
    <source>
        <dbReference type="ARBA" id="ARBA00022695"/>
    </source>
</evidence>
<dbReference type="FunFam" id="3.30.230.70:FF:000003">
    <property type="entry name" value="Ribonuclease PH"/>
    <property type="match status" value="1"/>
</dbReference>
<dbReference type="AlphaFoldDB" id="F1T6S7"/>
<dbReference type="InterPro" id="IPR015847">
    <property type="entry name" value="ExoRNase_PH_dom2"/>
</dbReference>
<evidence type="ECO:0000259" key="9">
    <source>
        <dbReference type="Pfam" id="PF03725"/>
    </source>
</evidence>
<keyword evidence="5 7" id="KW-0548">Nucleotidyltransferase</keyword>